<reference evidence="2 3" key="1">
    <citation type="submission" date="2019-07" db="EMBL/GenBank/DDBJ databases">
        <authorList>
            <person name="Kim J."/>
        </authorList>
    </citation>
    <scope>NUCLEOTIDE SEQUENCE [LARGE SCALE GENOMIC DNA]</scope>
    <source>
        <strain evidence="2 3">JC52</strain>
    </source>
</reference>
<evidence type="ECO:0000313" key="3">
    <source>
        <dbReference type="Proteomes" id="UP000317036"/>
    </source>
</evidence>
<dbReference type="AlphaFoldDB" id="A0A559JFC8"/>
<keyword evidence="2" id="KW-0560">Oxidoreductase</keyword>
<dbReference type="InterPro" id="IPR029068">
    <property type="entry name" value="Glyas_Bleomycin-R_OHBP_Dase"/>
</dbReference>
<accession>A0A559JFC8</accession>
<dbReference type="GO" id="GO:0051213">
    <property type="term" value="F:dioxygenase activity"/>
    <property type="evidence" value="ECO:0007669"/>
    <property type="project" value="UniProtKB-KW"/>
</dbReference>
<dbReference type="Proteomes" id="UP000317036">
    <property type="component" value="Unassembled WGS sequence"/>
</dbReference>
<protein>
    <submittedName>
        <fullName evidence="2">Extradiol dioxygenase</fullName>
    </submittedName>
</protein>
<feature type="domain" description="VOC" evidence="1">
    <location>
        <begin position="3"/>
        <end position="108"/>
    </location>
</feature>
<keyword evidence="3" id="KW-1185">Reference proteome</keyword>
<dbReference type="EMBL" id="VNJI01000091">
    <property type="protein sequence ID" value="TVX98579.1"/>
    <property type="molecule type" value="Genomic_DNA"/>
</dbReference>
<gene>
    <name evidence="2" type="ORF">FPZ49_34465</name>
</gene>
<dbReference type="InterPro" id="IPR037523">
    <property type="entry name" value="VOC_core"/>
</dbReference>
<dbReference type="Gene3D" id="3.10.180.10">
    <property type="entry name" value="2,3-Dihydroxybiphenyl 1,2-Dioxygenase, domain 1"/>
    <property type="match status" value="1"/>
</dbReference>
<keyword evidence="2" id="KW-0223">Dioxygenase</keyword>
<dbReference type="OrthoDB" id="2611891at2"/>
<organism evidence="2 3">
    <name type="scientific">Paenibacillus cremeus</name>
    <dbReference type="NCBI Taxonomy" id="2163881"/>
    <lineage>
        <taxon>Bacteria</taxon>
        <taxon>Bacillati</taxon>
        <taxon>Bacillota</taxon>
        <taxon>Bacilli</taxon>
        <taxon>Bacillales</taxon>
        <taxon>Paenibacillaceae</taxon>
        <taxon>Paenibacillus</taxon>
    </lineage>
</organism>
<sequence>MINAAHIIFYSTDAEADRVFIRDVLGLAGVDAGGGWLIFKLPPAEIAVHPIDGLGKYEFYFMCDDIEKTLTELTAKGVTISEQIINQRWGRLASIKLPSGNDLPIYQPHHPTAYDLED</sequence>
<dbReference type="SUPFAM" id="SSF54593">
    <property type="entry name" value="Glyoxalase/Bleomycin resistance protein/Dihydroxybiphenyl dioxygenase"/>
    <property type="match status" value="1"/>
</dbReference>
<name>A0A559JFC8_9BACL</name>
<dbReference type="PROSITE" id="PS51819">
    <property type="entry name" value="VOC"/>
    <property type="match status" value="1"/>
</dbReference>
<comment type="caution">
    <text evidence="2">The sequence shown here is derived from an EMBL/GenBank/DDBJ whole genome shotgun (WGS) entry which is preliminary data.</text>
</comment>
<proteinExistence type="predicted"/>
<evidence type="ECO:0000313" key="2">
    <source>
        <dbReference type="EMBL" id="TVX98579.1"/>
    </source>
</evidence>
<evidence type="ECO:0000259" key="1">
    <source>
        <dbReference type="PROSITE" id="PS51819"/>
    </source>
</evidence>
<dbReference type="RefSeq" id="WP_144855127.1">
    <property type="nucleotide sequence ID" value="NZ_VNJI01000091.1"/>
</dbReference>